<dbReference type="SMART" id="SM01373">
    <property type="entry name" value="MAGE"/>
    <property type="match status" value="1"/>
</dbReference>
<reference evidence="3" key="1">
    <citation type="submission" date="2021-12" db="EMBL/GenBank/DDBJ databases">
        <authorList>
            <person name="King R."/>
        </authorList>
    </citation>
    <scope>NUCLEOTIDE SEQUENCE</scope>
</reference>
<accession>A0A9P0F6T7</accession>
<dbReference type="InterPro" id="IPR041898">
    <property type="entry name" value="MAGE_WH1"/>
</dbReference>
<keyword evidence="4" id="KW-1185">Reference proteome</keyword>
<feature type="compositionally biased region" description="Low complexity" evidence="1">
    <location>
        <begin position="21"/>
        <end position="33"/>
    </location>
</feature>
<dbReference type="Gene3D" id="1.10.10.1210">
    <property type="entry name" value="MAGE homology domain, winged helix WH2 motif"/>
    <property type="match status" value="1"/>
</dbReference>
<proteinExistence type="predicted"/>
<evidence type="ECO:0000256" key="1">
    <source>
        <dbReference type="SAM" id="MobiDB-lite"/>
    </source>
</evidence>
<evidence type="ECO:0000259" key="2">
    <source>
        <dbReference type="PROSITE" id="PS50838"/>
    </source>
</evidence>
<dbReference type="Pfam" id="PF01454">
    <property type="entry name" value="MAGE"/>
    <property type="match status" value="1"/>
</dbReference>
<dbReference type="PANTHER" id="PTHR11736">
    <property type="entry name" value="MELANOMA-ASSOCIATED ANTIGEN MAGE ANTIGEN"/>
    <property type="match status" value="1"/>
</dbReference>
<feature type="compositionally biased region" description="Polar residues" evidence="1">
    <location>
        <begin position="1"/>
        <end position="20"/>
    </location>
</feature>
<dbReference type="PANTHER" id="PTHR11736:SF14">
    <property type="entry name" value="NSE3 HOMOLOG, SMC5-SMC6 COMPLEX COMPONENT"/>
    <property type="match status" value="1"/>
</dbReference>
<dbReference type="Proteomes" id="UP001152759">
    <property type="component" value="Chromosome 5"/>
</dbReference>
<dbReference type="Gene3D" id="1.10.10.1200">
    <property type="entry name" value="MAGE homology domain, winged helix WH1 motif"/>
    <property type="match status" value="1"/>
</dbReference>
<dbReference type="AlphaFoldDB" id="A0A9P0F6T7"/>
<evidence type="ECO:0000313" key="4">
    <source>
        <dbReference type="Proteomes" id="UP001152759"/>
    </source>
</evidence>
<evidence type="ECO:0000313" key="3">
    <source>
        <dbReference type="EMBL" id="CAH0390369.1"/>
    </source>
</evidence>
<feature type="domain" description="MAGE" evidence="2">
    <location>
        <begin position="40"/>
        <end position="254"/>
    </location>
</feature>
<dbReference type="PROSITE" id="PS50838">
    <property type="entry name" value="MAGE"/>
    <property type="match status" value="1"/>
</dbReference>
<sequence>MSKSQKVMKSGKSSLNKSRASQSQTQSVASQSQHLSEEEFKELVADIVKYILHRHFEGKVTRRTKIRDDIIKSKTRKFDQLMEKVKSRFEKCFGMQLVQMGNGPGKESYTLKNRLAEQDYSLRDPKLERELSLWNSNAERAKDGLLSIVLAFLFMMKTPVKEERLYCFLRNIKVLENEILFTNEDIKTLLTRDFVEQQYLSYKDEPSKDPDEKIKVFSWGDRARLTIKKSDVFKFMSEIYHCSENHWNSLYEDVEDHSDSGDESGPEDGETSFNN</sequence>
<feature type="region of interest" description="Disordered" evidence="1">
    <location>
        <begin position="253"/>
        <end position="275"/>
    </location>
</feature>
<dbReference type="FunFam" id="1.10.10.1210:FF:000001">
    <property type="entry name" value="melanoma-associated antigen D1"/>
    <property type="match status" value="1"/>
</dbReference>
<dbReference type="GO" id="GO:0005634">
    <property type="term" value="C:nucleus"/>
    <property type="evidence" value="ECO:0007669"/>
    <property type="project" value="TreeGrafter"/>
</dbReference>
<organism evidence="3 4">
    <name type="scientific">Bemisia tabaci</name>
    <name type="common">Sweetpotato whitefly</name>
    <name type="synonym">Aleurodes tabaci</name>
    <dbReference type="NCBI Taxonomy" id="7038"/>
    <lineage>
        <taxon>Eukaryota</taxon>
        <taxon>Metazoa</taxon>
        <taxon>Ecdysozoa</taxon>
        <taxon>Arthropoda</taxon>
        <taxon>Hexapoda</taxon>
        <taxon>Insecta</taxon>
        <taxon>Pterygota</taxon>
        <taxon>Neoptera</taxon>
        <taxon>Paraneoptera</taxon>
        <taxon>Hemiptera</taxon>
        <taxon>Sternorrhyncha</taxon>
        <taxon>Aleyrodoidea</taxon>
        <taxon>Aleyrodidae</taxon>
        <taxon>Aleyrodinae</taxon>
        <taxon>Bemisia</taxon>
    </lineage>
</organism>
<dbReference type="InterPro" id="IPR037445">
    <property type="entry name" value="MAGE"/>
</dbReference>
<name>A0A9P0F6T7_BEMTA</name>
<gene>
    <name evidence="3" type="ORF">BEMITA_LOCUS9099</name>
</gene>
<protein>
    <recommendedName>
        <fullName evidence="2">MAGE domain-containing protein</fullName>
    </recommendedName>
</protein>
<dbReference type="EMBL" id="OU963866">
    <property type="protein sequence ID" value="CAH0390369.1"/>
    <property type="molecule type" value="Genomic_DNA"/>
</dbReference>
<dbReference type="InterPro" id="IPR041899">
    <property type="entry name" value="MAGE_WH2"/>
</dbReference>
<dbReference type="InterPro" id="IPR002190">
    <property type="entry name" value="MHD_dom"/>
</dbReference>
<feature type="region of interest" description="Disordered" evidence="1">
    <location>
        <begin position="1"/>
        <end position="33"/>
    </location>
</feature>